<feature type="transmembrane region" description="Helical" evidence="7">
    <location>
        <begin position="6"/>
        <end position="32"/>
    </location>
</feature>
<evidence type="ECO:0008006" key="10">
    <source>
        <dbReference type="Google" id="ProtNLM"/>
    </source>
</evidence>
<dbReference type="Proteomes" id="UP000036958">
    <property type="component" value="Unassembled WGS sequence"/>
</dbReference>
<feature type="transmembrane region" description="Helical" evidence="7">
    <location>
        <begin position="192"/>
        <end position="213"/>
    </location>
</feature>
<dbReference type="AlphaFoldDB" id="A0A0L8V874"/>
<sequence length="339" mass="37684">MTEIILIILGISLLLYVLLGGADFGGGILELLSRGKASGIVSRAIAPVWEANHMWLILVVVILFVGFPTVYSTVLTALHIPVLLVLIGIILRGSAFTFRHYDIEEETPKAIYSSIFRYSSLFTTFFLGVTTGGIILGDITMDYTQGFYAVYLNPWLNWFSFSLGIFLVVLFAFLATIYTLGETKEKPHVERFTRIAKYLIISLVIAGALVFATAELEGHPLFFEFYHSIPSIISVVLATLALPLLWINLNQNNRQMLRLIAGFQTTMIVLGWFAIQFPVLVKINDGVDITVQSAIAPKPTQLQLLIALIVGVLVVFPYMGYLYKTFKFGKKATSKQELG</sequence>
<dbReference type="EMBL" id="LGIA01000158">
    <property type="protein sequence ID" value="KOH44629.1"/>
    <property type="molecule type" value="Genomic_DNA"/>
</dbReference>
<gene>
    <name evidence="8" type="ORF">NC99_25370</name>
</gene>
<accession>A0A0L8V874</accession>
<feature type="transmembrane region" description="Helical" evidence="7">
    <location>
        <begin position="53"/>
        <end position="71"/>
    </location>
</feature>
<keyword evidence="9" id="KW-1185">Reference proteome</keyword>
<dbReference type="InterPro" id="IPR003317">
    <property type="entry name" value="Cyt-d_oxidase_su2"/>
</dbReference>
<evidence type="ECO:0000256" key="3">
    <source>
        <dbReference type="ARBA" id="ARBA00022475"/>
    </source>
</evidence>
<feature type="transmembrane region" description="Helical" evidence="7">
    <location>
        <begin position="225"/>
        <end position="247"/>
    </location>
</feature>
<protein>
    <recommendedName>
        <fullName evidence="10">Cytochrome D ubiquinol oxidase subunit II</fullName>
    </recommendedName>
</protein>
<dbReference type="PANTHER" id="PTHR43141">
    <property type="entry name" value="CYTOCHROME BD2 SUBUNIT II"/>
    <property type="match status" value="1"/>
</dbReference>
<evidence type="ECO:0000313" key="8">
    <source>
        <dbReference type="EMBL" id="KOH44629.1"/>
    </source>
</evidence>
<proteinExistence type="inferred from homology"/>
<evidence type="ECO:0000256" key="1">
    <source>
        <dbReference type="ARBA" id="ARBA00004651"/>
    </source>
</evidence>
<dbReference type="PANTHER" id="PTHR43141:SF4">
    <property type="entry name" value="CYTOCHROME BD2 SUBUNIT II"/>
    <property type="match status" value="1"/>
</dbReference>
<dbReference type="RefSeq" id="WP_053183867.1">
    <property type="nucleotide sequence ID" value="NZ_LGIA01000158.1"/>
</dbReference>
<dbReference type="PATRIC" id="fig|1409788.3.peg.2616"/>
<evidence type="ECO:0000256" key="5">
    <source>
        <dbReference type="ARBA" id="ARBA00022989"/>
    </source>
</evidence>
<evidence type="ECO:0000256" key="7">
    <source>
        <dbReference type="SAM" id="Phobius"/>
    </source>
</evidence>
<dbReference type="GO" id="GO:0070069">
    <property type="term" value="C:cytochrome complex"/>
    <property type="evidence" value="ECO:0007669"/>
    <property type="project" value="TreeGrafter"/>
</dbReference>
<evidence type="ECO:0000256" key="4">
    <source>
        <dbReference type="ARBA" id="ARBA00022692"/>
    </source>
</evidence>
<dbReference type="OrthoDB" id="9776710at2"/>
<organism evidence="8 9">
    <name type="scientific">Sunxiuqinia dokdonensis</name>
    <dbReference type="NCBI Taxonomy" id="1409788"/>
    <lineage>
        <taxon>Bacteria</taxon>
        <taxon>Pseudomonadati</taxon>
        <taxon>Bacteroidota</taxon>
        <taxon>Bacteroidia</taxon>
        <taxon>Marinilabiliales</taxon>
        <taxon>Prolixibacteraceae</taxon>
        <taxon>Sunxiuqinia</taxon>
    </lineage>
</organism>
<dbReference type="GO" id="GO:0009055">
    <property type="term" value="F:electron transfer activity"/>
    <property type="evidence" value="ECO:0007669"/>
    <property type="project" value="TreeGrafter"/>
</dbReference>
<keyword evidence="6 7" id="KW-0472">Membrane</keyword>
<evidence type="ECO:0000256" key="2">
    <source>
        <dbReference type="ARBA" id="ARBA00007543"/>
    </source>
</evidence>
<keyword evidence="3" id="KW-1003">Cell membrane</keyword>
<keyword evidence="5 7" id="KW-1133">Transmembrane helix</keyword>
<feature type="transmembrane region" description="Helical" evidence="7">
    <location>
        <begin position="156"/>
        <end position="180"/>
    </location>
</feature>
<evidence type="ECO:0000256" key="6">
    <source>
        <dbReference type="ARBA" id="ARBA00023136"/>
    </source>
</evidence>
<comment type="caution">
    <text evidence="8">The sequence shown here is derived from an EMBL/GenBank/DDBJ whole genome shotgun (WGS) entry which is preliminary data.</text>
</comment>
<dbReference type="GO" id="GO:0019646">
    <property type="term" value="P:aerobic electron transport chain"/>
    <property type="evidence" value="ECO:0007669"/>
    <property type="project" value="TreeGrafter"/>
</dbReference>
<comment type="similarity">
    <text evidence="2">Belongs to the cytochrome ubiquinol oxidase subunit 2 family.</text>
</comment>
<dbReference type="GO" id="GO:0016682">
    <property type="term" value="F:oxidoreductase activity, acting on diphenols and related substances as donors, oxygen as acceptor"/>
    <property type="evidence" value="ECO:0007669"/>
    <property type="project" value="TreeGrafter"/>
</dbReference>
<dbReference type="Pfam" id="PF02322">
    <property type="entry name" value="Cyt_bd_oxida_II"/>
    <property type="match status" value="1"/>
</dbReference>
<feature type="transmembrane region" description="Helical" evidence="7">
    <location>
        <begin position="301"/>
        <end position="323"/>
    </location>
</feature>
<evidence type="ECO:0000313" key="9">
    <source>
        <dbReference type="Proteomes" id="UP000036958"/>
    </source>
</evidence>
<dbReference type="STRING" id="1409788.NC99_25370"/>
<name>A0A0L8V874_9BACT</name>
<feature type="transmembrane region" description="Helical" evidence="7">
    <location>
        <begin position="259"/>
        <end position="281"/>
    </location>
</feature>
<feature type="transmembrane region" description="Helical" evidence="7">
    <location>
        <begin position="115"/>
        <end position="136"/>
    </location>
</feature>
<comment type="subcellular location">
    <subcellularLocation>
        <location evidence="1">Cell membrane</location>
        <topology evidence="1">Multi-pass membrane protein</topology>
    </subcellularLocation>
</comment>
<dbReference type="GO" id="GO:0005886">
    <property type="term" value="C:plasma membrane"/>
    <property type="evidence" value="ECO:0007669"/>
    <property type="project" value="UniProtKB-SubCell"/>
</dbReference>
<reference evidence="9" key="1">
    <citation type="submission" date="2015-07" db="EMBL/GenBank/DDBJ databases">
        <title>Genome sequencing of Sunxiuqinia dokdonensis strain SK.</title>
        <authorList>
            <person name="Ahn S."/>
            <person name="Kim B.-C."/>
        </authorList>
    </citation>
    <scope>NUCLEOTIDE SEQUENCE [LARGE SCALE GENOMIC DNA]</scope>
    <source>
        <strain evidence="9">SK</strain>
    </source>
</reference>
<keyword evidence="4 7" id="KW-0812">Transmembrane</keyword>